<dbReference type="GeneID" id="89632449"/>
<dbReference type="Proteomes" id="UP000245919">
    <property type="component" value="Chromosome"/>
</dbReference>
<dbReference type="AlphaFoldDB" id="A0A2Z3KBC9"/>
<reference evidence="1 2" key="1">
    <citation type="submission" date="2018-03" db="EMBL/GenBank/DDBJ databases">
        <title>Genome sequence of Lactococcus lactis strain 14B4 from almond drupe.</title>
        <authorList>
            <person name="Tran T.D."/>
            <person name="McGarvey J.A."/>
            <person name="Huynh S."/>
            <person name="Parker C.T."/>
        </authorList>
    </citation>
    <scope>NUCLEOTIDE SEQUENCE [LARGE SCALE GENOMIC DNA]</scope>
    <source>
        <strain evidence="1 2">14B4</strain>
    </source>
</reference>
<sequence length="209" mass="24691">MNENTLGYLDNETTNFEKYRKRLQRRGINLLCKNGKPTMQDVVDWLVENEIKCFMVDYKLEPQFSYQGTDLLFYIKSALPDLPCIILTNYKSDSLTDNLVEEFVVFDRHTMDSTGEDFDKFIDTLKRTLKIFDKRIQKRIEYYEELLSKHNSENITVFENEEFLKNYSLLRSYGVVDDIPSELLTSKVEKSLDSLLEELDEVLDSVEEK</sequence>
<dbReference type="EMBL" id="CP028160">
    <property type="protein sequence ID" value="AWN64920.1"/>
    <property type="molecule type" value="Genomic_DNA"/>
</dbReference>
<evidence type="ECO:0000313" key="1">
    <source>
        <dbReference type="EMBL" id="AWN64920.1"/>
    </source>
</evidence>
<dbReference type="RefSeq" id="WP_109990632.1">
    <property type="nucleotide sequence ID" value="NZ_CP028160.1"/>
</dbReference>
<protein>
    <submittedName>
        <fullName evidence="1">Chemotaxis protein</fullName>
    </submittedName>
</protein>
<name>A0A2Z3KBC9_LACLL</name>
<proteinExistence type="predicted"/>
<organism evidence="1 2">
    <name type="scientific">Lactococcus lactis subsp. lactis</name>
    <name type="common">Streptococcus lactis</name>
    <dbReference type="NCBI Taxonomy" id="1360"/>
    <lineage>
        <taxon>Bacteria</taxon>
        <taxon>Bacillati</taxon>
        <taxon>Bacillota</taxon>
        <taxon>Bacilli</taxon>
        <taxon>Lactobacillales</taxon>
        <taxon>Streptococcaceae</taxon>
        <taxon>Lactococcus</taxon>
    </lineage>
</organism>
<gene>
    <name evidence="1" type="ORF">LL14B4_01420</name>
</gene>
<dbReference type="Gene3D" id="3.40.50.2300">
    <property type="match status" value="1"/>
</dbReference>
<evidence type="ECO:0000313" key="2">
    <source>
        <dbReference type="Proteomes" id="UP000245919"/>
    </source>
</evidence>
<accession>A0A2Z3KBC9</accession>